<dbReference type="InterPro" id="IPR027417">
    <property type="entry name" value="P-loop_NTPase"/>
</dbReference>
<dbReference type="FunFam" id="3.40.50.300:FF:000006">
    <property type="entry name" value="DNA-binding transcriptional regulator NtrC"/>
    <property type="match status" value="1"/>
</dbReference>
<dbReference type="PROSITE" id="PS00676">
    <property type="entry name" value="SIGMA54_INTERACT_2"/>
    <property type="match status" value="1"/>
</dbReference>
<dbReference type="PANTHER" id="PTHR32071:SF57">
    <property type="entry name" value="C4-DICARBOXYLATE TRANSPORT TRANSCRIPTIONAL REGULATORY PROTEIN DCTD"/>
    <property type="match status" value="1"/>
</dbReference>
<keyword evidence="1" id="KW-0547">Nucleotide-binding</keyword>
<feature type="non-terminal residue" evidence="4">
    <location>
        <position position="321"/>
    </location>
</feature>
<dbReference type="PROSITE" id="PS50045">
    <property type="entry name" value="SIGMA54_INTERACT_4"/>
    <property type="match status" value="1"/>
</dbReference>
<dbReference type="EMBL" id="DVMP01000162">
    <property type="protein sequence ID" value="HIU26647.1"/>
    <property type="molecule type" value="Genomic_DNA"/>
</dbReference>
<dbReference type="PROSITE" id="PS00675">
    <property type="entry name" value="SIGMA54_INTERACT_1"/>
    <property type="match status" value="1"/>
</dbReference>
<organism evidence="4 5">
    <name type="scientific">Candidatus Allocopromorpha excrementigallinarum</name>
    <dbReference type="NCBI Taxonomy" id="2840742"/>
    <lineage>
        <taxon>Bacteria</taxon>
        <taxon>Bacillati</taxon>
        <taxon>Bacillota</taxon>
        <taxon>Clostridia</taxon>
        <taxon>Eubacteriales</taxon>
        <taxon>Eubacteriaceae</taxon>
        <taxon>Eubacteriaceae incertae sedis</taxon>
        <taxon>Candidatus Allocopromorpha</taxon>
    </lineage>
</organism>
<dbReference type="Pfam" id="PF00158">
    <property type="entry name" value="Sigma54_activat"/>
    <property type="match status" value="1"/>
</dbReference>
<evidence type="ECO:0000259" key="3">
    <source>
        <dbReference type="PROSITE" id="PS50045"/>
    </source>
</evidence>
<dbReference type="InterPro" id="IPR003593">
    <property type="entry name" value="AAA+_ATPase"/>
</dbReference>
<dbReference type="Proteomes" id="UP000824090">
    <property type="component" value="Unassembled WGS sequence"/>
</dbReference>
<protein>
    <submittedName>
        <fullName evidence="4">Sigma 54-interacting transcriptional regulator</fullName>
    </submittedName>
</protein>
<sequence>MIIGGTGRYMKKIGSYEEEGDLEGGLVYARCLKRGEEYINFSPENDPLYDAKEGEAAEICYPIKIEEEILGLIGLIAFTPEQRKIMINKTTGLRTFLQSMAELIAGKYIVSQSNIKLRNTVSSLLDTQDRGTSFEDMLGNSPEIKSVKRRAMQVAVSDSTVLITGESGTGKDLLARCIHNESPRGRGPFVSVNCGAIPEMLLESELFGYEKGAFTGAAKNGKLGKFQLADKGTLFLDEIGDMPLHLQVKLLSCLQNRQVDPIGAEKPVDVDVRIIAATNKDLDELVEKKQFREDLYFRLNVIPINIPPLRERREDIEPLIK</sequence>
<evidence type="ECO:0000313" key="5">
    <source>
        <dbReference type="Proteomes" id="UP000824090"/>
    </source>
</evidence>
<dbReference type="SUPFAM" id="SSF52540">
    <property type="entry name" value="P-loop containing nucleoside triphosphate hydrolases"/>
    <property type="match status" value="1"/>
</dbReference>
<dbReference type="Gene3D" id="3.40.50.300">
    <property type="entry name" value="P-loop containing nucleotide triphosphate hydrolases"/>
    <property type="match status" value="1"/>
</dbReference>
<dbReference type="PANTHER" id="PTHR32071">
    <property type="entry name" value="TRANSCRIPTIONAL REGULATORY PROTEIN"/>
    <property type="match status" value="1"/>
</dbReference>
<dbReference type="InterPro" id="IPR025943">
    <property type="entry name" value="Sigma_54_int_dom_ATP-bd_2"/>
</dbReference>
<gene>
    <name evidence="4" type="ORF">IAC50_09165</name>
</gene>
<comment type="caution">
    <text evidence="4">The sequence shown here is derived from an EMBL/GenBank/DDBJ whole genome shotgun (WGS) entry which is preliminary data.</text>
</comment>
<dbReference type="SMART" id="SM00382">
    <property type="entry name" value="AAA"/>
    <property type="match status" value="1"/>
</dbReference>
<evidence type="ECO:0000256" key="2">
    <source>
        <dbReference type="ARBA" id="ARBA00022840"/>
    </source>
</evidence>
<name>A0A9D1L7Z3_9FIRM</name>
<dbReference type="GO" id="GO:0005524">
    <property type="term" value="F:ATP binding"/>
    <property type="evidence" value="ECO:0007669"/>
    <property type="project" value="UniProtKB-KW"/>
</dbReference>
<dbReference type="AlphaFoldDB" id="A0A9D1L7Z3"/>
<proteinExistence type="predicted"/>
<feature type="domain" description="Sigma-54 factor interaction" evidence="3">
    <location>
        <begin position="137"/>
        <end position="321"/>
    </location>
</feature>
<evidence type="ECO:0000256" key="1">
    <source>
        <dbReference type="ARBA" id="ARBA00022741"/>
    </source>
</evidence>
<accession>A0A9D1L7Z3</accession>
<evidence type="ECO:0000313" key="4">
    <source>
        <dbReference type="EMBL" id="HIU26647.1"/>
    </source>
</evidence>
<dbReference type="InterPro" id="IPR002078">
    <property type="entry name" value="Sigma_54_int"/>
</dbReference>
<dbReference type="InterPro" id="IPR025662">
    <property type="entry name" value="Sigma_54_int_dom_ATP-bd_1"/>
</dbReference>
<keyword evidence="2" id="KW-0067">ATP-binding</keyword>
<reference evidence="4" key="2">
    <citation type="journal article" date="2021" name="PeerJ">
        <title>Extensive microbial diversity within the chicken gut microbiome revealed by metagenomics and culture.</title>
        <authorList>
            <person name="Gilroy R."/>
            <person name="Ravi A."/>
            <person name="Getino M."/>
            <person name="Pursley I."/>
            <person name="Horton D.L."/>
            <person name="Alikhan N.F."/>
            <person name="Baker D."/>
            <person name="Gharbi K."/>
            <person name="Hall N."/>
            <person name="Watson M."/>
            <person name="Adriaenssens E.M."/>
            <person name="Foster-Nyarko E."/>
            <person name="Jarju S."/>
            <person name="Secka A."/>
            <person name="Antonio M."/>
            <person name="Oren A."/>
            <person name="Chaudhuri R.R."/>
            <person name="La Ragione R."/>
            <person name="Hildebrand F."/>
            <person name="Pallen M.J."/>
        </authorList>
    </citation>
    <scope>NUCLEOTIDE SEQUENCE</scope>
    <source>
        <strain evidence="4">ChiHcec3-6078</strain>
    </source>
</reference>
<dbReference type="CDD" id="cd00009">
    <property type="entry name" value="AAA"/>
    <property type="match status" value="1"/>
</dbReference>
<dbReference type="GO" id="GO:0006355">
    <property type="term" value="P:regulation of DNA-templated transcription"/>
    <property type="evidence" value="ECO:0007669"/>
    <property type="project" value="InterPro"/>
</dbReference>
<reference evidence="4" key="1">
    <citation type="submission" date="2020-10" db="EMBL/GenBank/DDBJ databases">
        <authorList>
            <person name="Gilroy R."/>
        </authorList>
    </citation>
    <scope>NUCLEOTIDE SEQUENCE</scope>
    <source>
        <strain evidence="4">ChiHcec3-6078</strain>
    </source>
</reference>